<name>A0A7R9HHD5_TIMPO</name>
<reference evidence="2" key="1">
    <citation type="submission" date="2020-11" db="EMBL/GenBank/DDBJ databases">
        <authorList>
            <person name="Tran Van P."/>
        </authorList>
    </citation>
    <scope>NUCLEOTIDE SEQUENCE</scope>
</reference>
<accession>A0A7R9HHD5</accession>
<dbReference type="EMBL" id="OD021691">
    <property type="protein sequence ID" value="CAD7419517.1"/>
    <property type="molecule type" value="Genomic_DNA"/>
</dbReference>
<dbReference type="AlphaFoldDB" id="A0A7R9HHD5"/>
<sequence length="88" mass="9785">MSHLQQGLCHQDSFEISPEDLKKDKDRDGGGADNRKGASERRRMMLVNKGGKIVELKHSLSFGFKRDVFSDANLTGMDETFSAGVEIL</sequence>
<feature type="compositionally biased region" description="Basic and acidic residues" evidence="1">
    <location>
        <begin position="19"/>
        <end position="43"/>
    </location>
</feature>
<protein>
    <submittedName>
        <fullName evidence="2">Uncharacterized protein</fullName>
    </submittedName>
</protein>
<evidence type="ECO:0000256" key="1">
    <source>
        <dbReference type="SAM" id="MobiDB-lite"/>
    </source>
</evidence>
<feature type="region of interest" description="Disordered" evidence="1">
    <location>
        <begin position="1"/>
        <end position="43"/>
    </location>
</feature>
<proteinExistence type="predicted"/>
<evidence type="ECO:0000313" key="2">
    <source>
        <dbReference type="EMBL" id="CAD7419517.1"/>
    </source>
</evidence>
<gene>
    <name evidence="2" type="ORF">TPSB3V08_LOCUS13005</name>
</gene>
<organism evidence="2">
    <name type="scientific">Timema poppense</name>
    <name type="common">Walking stick</name>
    <dbReference type="NCBI Taxonomy" id="170557"/>
    <lineage>
        <taxon>Eukaryota</taxon>
        <taxon>Metazoa</taxon>
        <taxon>Ecdysozoa</taxon>
        <taxon>Arthropoda</taxon>
        <taxon>Hexapoda</taxon>
        <taxon>Insecta</taxon>
        <taxon>Pterygota</taxon>
        <taxon>Neoptera</taxon>
        <taxon>Polyneoptera</taxon>
        <taxon>Phasmatodea</taxon>
        <taxon>Timematodea</taxon>
        <taxon>Timematoidea</taxon>
        <taxon>Timematidae</taxon>
        <taxon>Timema</taxon>
    </lineage>
</organism>